<dbReference type="SUPFAM" id="SSF46894">
    <property type="entry name" value="C-terminal effector domain of the bipartite response regulators"/>
    <property type="match status" value="1"/>
</dbReference>
<evidence type="ECO:0000256" key="3">
    <source>
        <dbReference type="PROSITE-ProRule" id="PRU01091"/>
    </source>
</evidence>
<dbReference type="PANTHER" id="PTHR47691:SF3">
    <property type="entry name" value="HTH-TYPE TRANSCRIPTIONAL REGULATOR RV0890C-RELATED"/>
    <property type="match status" value="1"/>
</dbReference>
<feature type="DNA-binding region" description="OmpR/PhoB-type" evidence="3">
    <location>
        <begin position="1"/>
        <end position="96"/>
    </location>
</feature>
<dbReference type="InterPro" id="IPR036388">
    <property type="entry name" value="WH-like_DNA-bd_sf"/>
</dbReference>
<evidence type="ECO:0000256" key="2">
    <source>
        <dbReference type="ARBA" id="ARBA00023125"/>
    </source>
</evidence>
<dbReference type="InterPro" id="IPR005158">
    <property type="entry name" value="BTAD"/>
</dbReference>
<protein>
    <submittedName>
        <fullName evidence="6">Winged helix-turn-helix domain-containing protein</fullName>
    </submittedName>
</protein>
<feature type="compositionally biased region" description="Polar residues" evidence="4">
    <location>
        <begin position="317"/>
        <end position="327"/>
    </location>
</feature>
<dbReference type="InterPro" id="IPR011990">
    <property type="entry name" value="TPR-like_helical_dom_sf"/>
</dbReference>
<accession>A0ABZ1SHB3</accession>
<feature type="domain" description="OmpR/PhoB-type" evidence="5">
    <location>
        <begin position="1"/>
        <end position="96"/>
    </location>
</feature>
<dbReference type="Pfam" id="PF03704">
    <property type="entry name" value="BTAD"/>
    <property type="match status" value="1"/>
</dbReference>
<dbReference type="SUPFAM" id="SSF48452">
    <property type="entry name" value="TPR-like"/>
    <property type="match status" value="3"/>
</dbReference>
<dbReference type="Pfam" id="PF25872">
    <property type="entry name" value="HTH_77"/>
    <property type="match status" value="1"/>
</dbReference>
<dbReference type="CDD" id="cd15831">
    <property type="entry name" value="BTAD"/>
    <property type="match status" value="1"/>
</dbReference>
<evidence type="ECO:0000313" key="7">
    <source>
        <dbReference type="Proteomes" id="UP001432190"/>
    </source>
</evidence>
<dbReference type="Proteomes" id="UP001432190">
    <property type="component" value="Chromosome"/>
</dbReference>
<dbReference type="InterPro" id="IPR027417">
    <property type="entry name" value="P-loop_NTPase"/>
</dbReference>
<evidence type="ECO:0000256" key="1">
    <source>
        <dbReference type="ARBA" id="ARBA00005820"/>
    </source>
</evidence>
<dbReference type="RefSeq" id="WP_328853571.1">
    <property type="nucleotide sequence ID" value="NZ_CP108084.1"/>
</dbReference>
<dbReference type="PANTHER" id="PTHR47691">
    <property type="entry name" value="REGULATOR-RELATED"/>
    <property type="match status" value="1"/>
</dbReference>
<feature type="compositionally biased region" description="Low complexity" evidence="4">
    <location>
        <begin position="269"/>
        <end position="316"/>
    </location>
</feature>
<evidence type="ECO:0000313" key="6">
    <source>
        <dbReference type="EMBL" id="WUP52677.1"/>
    </source>
</evidence>
<dbReference type="Pfam" id="PF00486">
    <property type="entry name" value="Trans_reg_C"/>
    <property type="match status" value="1"/>
</dbReference>
<dbReference type="SMART" id="SM00862">
    <property type="entry name" value="Trans_reg_C"/>
    <property type="match status" value="1"/>
</dbReference>
<dbReference type="SUPFAM" id="SSF52540">
    <property type="entry name" value="P-loop containing nucleoside triphosphate hydrolases"/>
    <property type="match status" value="1"/>
</dbReference>
<dbReference type="Gene3D" id="1.10.10.10">
    <property type="entry name" value="Winged helix-like DNA-binding domain superfamily/Winged helix DNA-binding domain"/>
    <property type="match status" value="1"/>
</dbReference>
<evidence type="ECO:0000259" key="5">
    <source>
        <dbReference type="PROSITE" id="PS51755"/>
    </source>
</evidence>
<keyword evidence="2 3" id="KW-0238">DNA-binding</keyword>
<dbReference type="EMBL" id="CP108084">
    <property type="protein sequence ID" value="WUP52677.1"/>
    <property type="molecule type" value="Genomic_DNA"/>
</dbReference>
<sequence length="1147" mass="121558">MRFAVLGPVAVTTDDGTPVRVPGLKVRTLLADLLAHHGTAVSTDRLVADLWGDAAPANPAAALQVRVSQLRRAFEEAEPGGRDLLVSRPPGYLLRVGPGALDAIRFTDLAERAAVTSDPRPRAELLAEALRLWRGEPFADFADEEFVRPVAVRLAEQRLVALEQYVEARLDLGEHAGVVGELADLVARHPLRERLRAAQVRALYRAGRQSEALASYADLRARLAEELGLDPGPELVALHRAILTQDPALTVAAPPAAATVTVATATAHTASAHTENATDRATQGGTAPAEATQTATAPAEATRTETAPAEAAQTATNGEARSDTATNGPGARRLAGNLPVALTDLVGRDEALDDVRAAVSDNRLVTLTGAGGVGKTRLALETARRLGDDFPDGVWLVELAGVARGPEPPLAERIGAVLQIRDDTTGGPPVPLADRLAAALAGRRLLLVLDNCEHVVDAAAELSAHLLSVAPHLRILATSREPLGLSGEVVWEVPPLEVPDPTAATDPGRLGAFGAVRLFVARASAASRGFTLDGGNAAAVALLCRRLDGIPLALELAATRVRALGVQGLVDRLDDRFRLLATGHRGAPPRQRTLTAMIDWSWQLLDDGERTVLRRLAVHVDGYTLAAAEAVCADRELAGEDVFEVLARLVDRSLVRLDDRVDPPRYRLLESVAAYCADRLAEAGETDLVRERHVRWYTEFAEAAATRLHGPAQREWLRRLDAEAANLRAAADTAVRTGSADLALRLADALAWYRFLRGRLGEARRALDDALALPGATAPSLVASARAWRAGLAMLRGDGWPADRAAVLRDLAGVTPPSRRGRAHWFLAMGATDLGEGDVVDELIGQALRDFETAGDTWGVAAALTVRAKLAHVRGDLAGLDEAARCSAELFARLGDAWGQLQAGEWLGALAELTGDYAEAVRRHSEGLRIAEEMGLWSDACGRLCWLGWLALEQGDPSRAREFGERAVRLAGEQGLYGVEVFADLVLGFAARREGRLDLAEERLRPLLRTAGPDGGHALHVSMVLVELGFIAEHRGDAGRARSLHRQALTVAGEQDAVRDQAYALEGLAGAAALDGAYAEAARLLGAAEALRAEAGLPPSATERDEVERIRACVRAALGAEAFVANVTDGRGLSPARAAGLAPSPAG</sequence>
<dbReference type="PRINTS" id="PR00364">
    <property type="entry name" value="DISEASERSIST"/>
</dbReference>
<name>A0ABZ1SHB3_9ACTN</name>
<dbReference type="InterPro" id="IPR001867">
    <property type="entry name" value="OmpR/PhoB-type_DNA-bd"/>
</dbReference>
<dbReference type="SMART" id="SM01043">
    <property type="entry name" value="BTAD"/>
    <property type="match status" value="1"/>
</dbReference>
<dbReference type="InterPro" id="IPR058852">
    <property type="entry name" value="HTH_77"/>
</dbReference>
<reference evidence="6" key="1">
    <citation type="submission" date="2022-10" db="EMBL/GenBank/DDBJ databases">
        <title>The complete genomes of actinobacterial strains from the NBC collection.</title>
        <authorList>
            <person name="Joergensen T.S."/>
            <person name="Alvarez Arevalo M."/>
            <person name="Sterndorff E.B."/>
            <person name="Faurdal D."/>
            <person name="Vuksanovic O."/>
            <person name="Mourched A.-S."/>
            <person name="Charusanti P."/>
            <person name="Shaw S."/>
            <person name="Blin K."/>
            <person name="Weber T."/>
        </authorList>
    </citation>
    <scope>NUCLEOTIDE SEQUENCE</scope>
    <source>
        <strain evidence="6">NBC_00256</strain>
    </source>
</reference>
<gene>
    <name evidence="6" type="ORF">OG994_14680</name>
</gene>
<feature type="region of interest" description="Disordered" evidence="4">
    <location>
        <begin position="269"/>
        <end position="334"/>
    </location>
</feature>
<comment type="similarity">
    <text evidence="1">Belongs to the AfsR/DnrI/RedD regulatory family.</text>
</comment>
<dbReference type="InterPro" id="IPR002182">
    <property type="entry name" value="NB-ARC"/>
</dbReference>
<dbReference type="Gene3D" id="1.25.40.10">
    <property type="entry name" value="Tetratricopeptide repeat domain"/>
    <property type="match status" value="2"/>
</dbReference>
<dbReference type="Gene3D" id="3.40.50.300">
    <property type="entry name" value="P-loop containing nucleotide triphosphate hydrolases"/>
    <property type="match status" value="1"/>
</dbReference>
<dbReference type="PROSITE" id="PS51755">
    <property type="entry name" value="OMPR_PHOB"/>
    <property type="match status" value="1"/>
</dbReference>
<organism evidence="6 7">
    <name type="scientific">Micromonospora globbae</name>
    <dbReference type="NCBI Taxonomy" id="1894969"/>
    <lineage>
        <taxon>Bacteria</taxon>
        <taxon>Bacillati</taxon>
        <taxon>Actinomycetota</taxon>
        <taxon>Actinomycetes</taxon>
        <taxon>Micromonosporales</taxon>
        <taxon>Micromonosporaceae</taxon>
        <taxon>Micromonospora</taxon>
    </lineage>
</organism>
<keyword evidence="7" id="KW-1185">Reference proteome</keyword>
<evidence type="ECO:0000256" key="4">
    <source>
        <dbReference type="SAM" id="MobiDB-lite"/>
    </source>
</evidence>
<dbReference type="InterPro" id="IPR016032">
    <property type="entry name" value="Sig_transdc_resp-reg_C-effctor"/>
</dbReference>
<proteinExistence type="inferred from homology"/>
<dbReference type="Pfam" id="PF00931">
    <property type="entry name" value="NB-ARC"/>
    <property type="match status" value="1"/>
</dbReference>